<dbReference type="EMBL" id="BROD01000001">
    <property type="protein sequence ID" value="GKX64998.1"/>
    <property type="molecule type" value="Genomic_DNA"/>
</dbReference>
<keyword evidence="2" id="KW-1185">Reference proteome</keyword>
<name>A0ACB5R733_9CLOT</name>
<protein>
    <submittedName>
        <fullName evidence="1">CAAX amino protease</fullName>
    </submittedName>
</protein>
<sequence length="268" mass="30005">MNEKSYSKIYIVAVLLATWIVSFALFIDANIGIKYFSLLMFIPGGLAVLFNWIQYKDKNKIYECFKNKMNMKAMLFGILYPIVFLIVCGLLAEVMGVGHLTNAKIPVIRDIIVILISVILTLPAALGEEYGWRGYLLPKLTQEHGKTKATIIVGIVWALFHAPVVFLLGQATGMSNPLLLCVFQAIAAFTYSFPSSYCFYLSKNIVPVLFIHSVWNSINVMLLGDIYVNRKGIIEGNLIGINGEGILGAIMGVILIFFFIRKFERSEQ</sequence>
<evidence type="ECO:0000313" key="1">
    <source>
        <dbReference type="EMBL" id="GKX64998.1"/>
    </source>
</evidence>
<keyword evidence="1" id="KW-0378">Hydrolase</keyword>
<keyword evidence="1" id="KW-0645">Protease</keyword>
<proteinExistence type="predicted"/>
<organism evidence="1 2">
    <name type="scientific">Inconstantimicrobium mannanitabidum</name>
    <dbReference type="NCBI Taxonomy" id="1604901"/>
    <lineage>
        <taxon>Bacteria</taxon>
        <taxon>Bacillati</taxon>
        <taxon>Bacillota</taxon>
        <taxon>Clostridia</taxon>
        <taxon>Eubacteriales</taxon>
        <taxon>Clostridiaceae</taxon>
        <taxon>Inconstantimicrobium</taxon>
    </lineage>
</organism>
<gene>
    <name evidence="1" type="ORF">rsdtw13_02560</name>
</gene>
<dbReference type="Proteomes" id="UP001058074">
    <property type="component" value="Unassembled WGS sequence"/>
</dbReference>
<accession>A0ACB5R733</accession>
<comment type="caution">
    <text evidence="1">The sequence shown here is derived from an EMBL/GenBank/DDBJ whole genome shotgun (WGS) entry which is preliminary data.</text>
</comment>
<evidence type="ECO:0000313" key="2">
    <source>
        <dbReference type="Proteomes" id="UP001058074"/>
    </source>
</evidence>
<reference evidence="1" key="1">
    <citation type="journal article" date="2025" name="Int. J. Syst. Evol. Microbiol.">
        <title>Inconstantimicrobium mannanitabidum sp. nov., a novel member of the family Clostridiaceae isolated from anoxic soil under the treatment of reductive soil disinfestation.</title>
        <authorList>
            <person name="Ueki A."/>
            <person name="Tonouchi A."/>
            <person name="Honma S."/>
            <person name="Kaku N."/>
            <person name="Ueki K."/>
        </authorList>
    </citation>
    <scope>NUCLEOTIDE SEQUENCE</scope>
    <source>
        <strain evidence="1">TW13</strain>
    </source>
</reference>